<accession>A0A1G2CMX4</accession>
<comment type="caution">
    <text evidence="1">The sequence shown here is derived from an EMBL/GenBank/DDBJ whole genome shotgun (WGS) entry which is preliminary data.</text>
</comment>
<sequence>MELKQFIKEALLGITNGVDDANKEANRFKILGVKHESGIDGNYADFDVSVIVNEESKIDVNSEIKASWLSVVSAKLGSKIAQSNLNKNTHRLTFKVYISEK</sequence>
<dbReference type="AlphaFoldDB" id="A0A1G2CMX4"/>
<reference evidence="1 2" key="1">
    <citation type="journal article" date="2016" name="Nat. Commun.">
        <title>Thousands of microbial genomes shed light on interconnected biogeochemical processes in an aquifer system.</title>
        <authorList>
            <person name="Anantharaman K."/>
            <person name="Brown C.T."/>
            <person name="Hug L.A."/>
            <person name="Sharon I."/>
            <person name="Castelle C.J."/>
            <person name="Probst A.J."/>
            <person name="Thomas B.C."/>
            <person name="Singh A."/>
            <person name="Wilkins M.J."/>
            <person name="Karaoz U."/>
            <person name="Brodie E.L."/>
            <person name="Williams K.H."/>
            <person name="Hubbard S.S."/>
            <person name="Banfield J.F."/>
        </authorList>
    </citation>
    <scope>NUCLEOTIDE SEQUENCE [LARGE SCALE GENOMIC DNA]</scope>
</reference>
<gene>
    <name evidence="1" type="ORF">A2390_02270</name>
</gene>
<proteinExistence type="predicted"/>
<name>A0A1G2CMX4_9BACT</name>
<dbReference type="EMBL" id="MHLE01000020">
    <property type="protein sequence ID" value="OGZ02764.1"/>
    <property type="molecule type" value="Genomic_DNA"/>
</dbReference>
<evidence type="ECO:0000313" key="2">
    <source>
        <dbReference type="Proteomes" id="UP000178599"/>
    </source>
</evidence>
<dbReference type="Proteomes" id="UP000178599">
    <property type="component" value="Unassembled WGS sequence"/>
</dbReference>
<organism evidence="1 2">
    <name type="scientific">Candidatus Liptonbacteria bacterium RIFOXYB1_FULL_36_10</name>
    <dbReference type="NCBI Taxonomy" id="1798654"/>
    <lineage>
        <taxon>Bacteria</taxon>
        <taxon>Candidatus Liptoniibacteriota</taxon>
    </lineage>
</organism>
<evidence type="ECO:0000313" key="1">
    <source>
        <dbReference type="EMBL" id="OGZ02764.1"/>
    </source>
</evidence>
<protein>
    <submittedName>
        <fullName evidence="1">Uncharacterized protein</fullName>
    </submittedName>
</protein>